<organism evidence="3 4">
    <name type="scientific">Deinococcus yavapaiensis KR-236</name>
    <dbReference type="NCBI Taxonomy" id="694435"/>
    <lineage>
        <taxon>Bacteria</taxon>
        <taxon>Thermotogati</taxon>
        <taxon>Deinococcota</taxon>
        <taxon>Deinococci</taxon>
        <taxon>Deinococcales</taxon>
        <taxon>Deinococcaceae</taxon>
        <taxon>Deinococcus</taxon>
    </lineage>
</organism>
<evidence type="ECO:0000313" key="3">
    <source>
        <dbReference type="EMBL" id="PYE55413.1"/>
    </source>
</evidence>
<keyword evidence="4" id="KW-1185">Reference proteome</keyword>
<evidence type="ECO:0008006" key="5">
    <source>
        <dbReference type="Google" id="ProtNLM"/>
    </source>
</evidence>
<proteinExistence type="predicted"/>
<accession>A0A318SR59</accession>
<sequence>MRTIPLLTALLLALCPAALAAPNSNTASPVVLGTTQLDGQNAKVGQTFTVGKQSPLNFTLTSAEFSASRVTIGKTTIAPGKDEKLLIVRFTVHNPQPKDVRFDANAFTFTAVDAQDVNHVAERFVARDGTAEEVAVNLKPAQKLAVLAVLKVPAKGVVPKLIVQREASAPVLRYDFAGGVKPLPAPFADSADTSGATSLAVLTAAQGVAYPLKHLDVTFEGARFTTDAMQGNAPGRGKRYLVVNVSLRNMTAQDAYVGLQTLRPEARDADGERTMFKTVLKASRDELVGTQVAPSDTLKVRYVFEVPADATMDNVSFTDGGAHTLVFDVKNAK</sequence>
<dbReference type="OrthoDB" id="57436at2"/>
<dbReference type="InterPro" id="IPR029050">
    <property type="entry name" value="Immunoprotect_excell_Ig-like"/>
</dbReference>
<evidence type="ECO:0000313" key="4">
    <source>
        <dbReference type="Proteomes" id="UP000248326"/>
    </source>
</evidence>
<dbReference type="Proteomes" id="UP000248326">
    <property type="component" value="Unassembled WGS sequence"/>
</dbReference>
<reference evidence="3 4" key="1">
    <citation type="submission" date="2018-06" db="EMBL/GenBank/DDBJ databases">
        <title>Genomic Encyclopedia of Type Strains, Phase IV (KMG-IV): sequencing the most valuable type-strain genomes for metagenomic binning, comparative biology and taxonomic classification.</title>
        <authorList>
            <person name="Goeker M."/>
        </authorList>
    </citation>
    <scope>NUCLEOTIDE SEQUENCE [LARGE SCALE GENOMIC DNA]</scope>
    <source>
        <strain evidence="3 4">DSM 18048</strain>
    </source>
</reference>
<evidence type="ECO:0000256" key="1">
    <source>
        <dbReference type="ARBA" id="ARBA00022729"/>
    </source>
</evidence>
<dbReference type="Gene3D" id="2.60.40.1240">
    <property type="match status" value="2"/>
</dbReference>
<protein>
    <recommendedName>
        <fullName evidence="5">DUF4352 domain-containing protein</fullName>
    </recommendedName>
</protein>
<feature type="signal peptide" evidence="2">
    <location>
        <begin position="1"/>
        <end position="20"/>
    </location>
</feature>
<keyword evidence="1 2" id="KW-0732">Signal</keyword>
<comment type="caution">
    <text evidence="3">The sequence shown here is derived from an EMBL/GenBank/DDBJ whole genome shotgun (WGS) entry which is preliminary data.</text>
</comment>
<gene>
    <name evidence="3" type="ORF">DES52_103246</name>
</gene>
<evidence type="ECO:0000256" key="2">
    <source>
        <dbReference type="SAM" id="SignalP"/>
    </source>
</evidence>
<dbReference type="EMBL" id="QJSX01000003">
    <property type="protein sequence ID" value="PYE55413.1"/>
    <property type="molecule type" value="Genomic_DNA"/>
</dbReference>
<name>A0A318SR59_9DEIO</name>
<feature type="chain" id="PRO_5016407780" description="DUF4352 domain-containing protein" evidence="2">
    <location>
        <begin position="21"/>
        <end position="333"/>
    </location>
</feature>
<dbReference type="AlphaFoldDB" id="A0A318SR59"/>
<dbReference type="RefSeq" id="WP_110885858.1">
    <property type="nucleotide sequence ID" value="NZ_QJSX01000003.1"/>
</dbReference>